<protein>
    <recommendedName>
        <fullName evidence="3">LytR/CpsA/Psr regulator C-terminal domain-containing protein</fullName>
    </recommendedName>
</protein>
<keyword evidence="2" id="KW-0472">Membrane</keyword>
<dbReference type="EMBL" id="MGGW01000001">
    <property type="protein sequence ID" value="OGM55576.1"/>
    <property type="molecule type" value="Genomic_DNA"/>
</dbReference>
<dbReference type="Proteomes" id="UP000178603">
    <property type="component" value="Unassembled WGS sequence"/>
</dbReference>
<evidence type="ECO:0000256" key="1">
    <source>
        <dbReference type="SAM" id="MobiDB-lite"/>
    </source>
</evidence>
<feature type="transmembrane region" description="Helical" evidence="2">
    <location>
        <begin position="33"/>
        <end position="54"/>
    </location>
</feature>
<reference evidence="4 5" key="1">
    <citation type="journal article" date="2016" name="Nat. Commun.">
        <title>Thousands of microbial genomes shed light on interconnected biogeochemical processes in an aquifer system.</title>
        <authorList>
            <person name="Anantharaman K."/>
            <person name="Brown C.T."/>
            <person name="Hug L.A."/>
            <person name="Sharon I."/>
            <person name="Castelle C.J."/>
            <person name="Probst A.J."/>
            <person name="Thomas B.C."/>
            <person name="Singh A."/>
            <person name="Wilkins M.J."/>
            <person name="Karaoz U."/>
            <person name="Brodie E.L."/>
            <person name="Williams K.H."/>
            <person name="Hubbard S.S."/>
            <person name="Banfield J.F."/>
        </authorList>
    </citation>
    <scope>NUCLEOTIDE SEQUENCE [LARGE SCALE GENOMIC DNA]</scope>
</reference>
<proteinExistence type="predicted"/>
<dbReference type="Gene3D" id="3.30.70.2390">
    <property type="match status" value="1"/>
</dbReference>
<keyword evidence="2" id="KW-1133">Transmembrane helix</keyword>
<evidence type="ECO:0000256" key="2">
    <source>
        <dbReference type="SAM" id="Phobius"/>
    </source>
</evidence>
<evidence type="ECO:0000313" key="5">
    <source>
        <dbReference type="Proteomes" id="UP000178603"/>
    </source>
</evidence>
<dbReference type="Pfam" id="PF13399">
    <property type="entry name" value="LytR_C"/>
    <property type="match status" value="1"/>
</dbReference>
<feature type="domain" description="LytR/CpsA/Psr regulator C-terminal" evidence="3">
    <location>
        <begin position="91"/>
        <end position="178"/>
    </location>
</feature>
<dbReference type="InterPro" id="IPR027381">
    <property type="entry name" value="LytR/CpsA/Psr_C"/>
</dbReference>
<evidence type="ECO:0000313" key="4">
    <source>
        <dbReference type="EMBL" id="OGM55576.1"/>
    </source>
</evidence>
<gene>
    <name evidence="4" type="ORF">A3E44_04930</name>
</gene>
<accession>A0A1F8AV24</accession>
<feature type="compositionally biased region" description="Low complexity" evidence="1">
    <location>
        <begin position="192"/>
        <end position="218"/>
    </location>
</feature>
<name>A0A1F8AV24_9BACT</name>
<dbReference type="AlphaFoldDB" id="A0A1F8AV24"/>
<feature type="region of interest" description="Disordered" evidence="1">
    <location>
        <begin position="163"/>
        <end position="218"/>
    </location>
</feature>
<comment type="caution">
    <text evidence="4">The sequence shown here is derived from an EMBL/GenBank/DDBJ whole genome shotgun (WGS) entry which is preliminary data.</text>
</comment>
<evidence type="ECO:0000259" key="3">
    <source>
        <dbReference type="Pfam" id="PF13399"/>
    </source>
</evidence>
<sequence>MDQNLDTNQNIQEPIVEVEANEPKQIKKSSRKVLMGLLVALPVIGVIGFVFLTIRSSSERIEIESGGQVESVSVEEEQTPSPVPEIDKEEVLVNVLNGTGIVGEAAYLRGVLAGIGFEKIEVGNADSEDRQSASVSFSDRIPQSMQEEVVSKLESAYTDVEVAGGAPSGDFDIEVITGSRPGVEKKTPTPKPTSTATVSPAATPTSTSTPAATATPTP</sequence>
<organism evidence="4 5">
    <name type="scientific">Candidatus Woesebacteria bacterium RIFCSPHIGHO2_12_FULL_41_24</name>
    <dbReference type="NCBI Taxonomy" id="1802510"/>
    <lineage>
        <taxon>Bacteria</taxon>
        <taxon>Candidatus Woeseibacteriota</taxon>
    </lineage>
</organism>
<keyword evidence="2" id="KW-0812">Transmembrane</keyword>